<keyword evidence="4" id="KW-1185">Reference proteome</keyword>
<evidence type="ECO:0000313" key="4">
    <source>
        <dbReference type="Proteomes" id="UP000224871"/>
    </source>
</evidence>
<evidence type="ECO:0000313" key="2">
    <source>
        <dbReference type="EMBL" id="SIP74761.1"/>
    </source>
</evidence>
<dbReference type="Proteomes" id="UP000224871">
    <property type="component" value="Unassembled WGS sequence"/>
</dbReference>
<organism evidence="2 3">
    <name type="scientific">Xenorhabdus innexi</name>
    <dbReference type="NCBI Taxonomy" id="290109"/>
    <lineage>
        <taxon>Bacteria</taxon>
        <taxon>Pseudomonadati</taxon>
        <taxon>Pseudomonadota</taxon>
        <taxon>Gammaproteobacteria</taxon>
        <taxon>Enterobacterales</taxon>
        <taxon>Morganellaceae</taxon>
        <taxon>Xenorhabdus</taxon>
    </lineage>
</organism>
<reference evidence="1 4" key="3">
    <citation type="journal article" date="2017" name="Nat. Microbiol.">
        <title>Natural product diversity associated with the nematode symbionts Photorhabdus and Xenorhabdus.</title>
        <authorList>
            <person name="Tobias N.J."/>
            <person name="Wolff H."/>
            <person name="Djahanschiri B."/>
            <person name="Grundmann F."/>
            <person name="Kronenwerth M."/>
            <person name="Shi Y.M."/>
            <person name="Simonyi S."/>
            <person name="Grun P."/>
            <person name="Shapiro-Ilan D."/>
            <person name="Pidot S.J."/>
            <person name="Stinear T.P."/>
            <person name="Ebersberger I."/>
            <person name="Bode H.B."/>
        </authorList>
    </citation>
    <scope>NUCLEOTIDE SEQUENCE [LARGE SCALE GENOMIC DNA]</scope>
    <source>
        <strain evidence="1 4">DSM 16336</strain>
    </source>
</reference>
<accession>A0A1N6N0Y3</accession>
<dbReference type="Proteomes" id="UP000196435">
    <property type="component" value="Unassembled WGS sequence"/>
</dbReference>
<sequence length="63" mass="6863">MKVSIELNDEVIWSRDEKKGEGMASVRYIKDGTQQKIITALESALSQAKAEASCWSGSCLIAS</sequence>
<name>A0A1N6N0Y3_9GAMM</name>
<reference evidence="2" key="1">
    <citation type="submission" date="2016-12" db="EMBL/GenBank/DDBJ databases">
        <authorList>
            <person name="Song W.-J."/>
            <person name="Kurnit D.M."/>
        </authorList>
    </citation>
    <scope>NUCLEOTIDE SEQUENCE [LARGE SCALE GENOMIC DNA]</scope>
    <source>
        <strain evidence="2">HGB1681</strain>
    </source>
</reference>
<gene>
    <name evidence="1" type="ORF">Xinn_02856</name>
    <name evidence="2" type="ORF">XIS1_840030</name>
</gene>
<dbReference type="AlphaFoldDB" id="A0A1N6N0Y3"/>
<proteinExistence type="predicted"/>
<reference evidence="3" key="2">
    <citation type="submission" date="2016-12" db="EMBL/GenBank/DDBJ databases">
        <authorList>
            <person name="Gaudriault S."/>
        </authorList>
    </citation>
    <scope>NUCLEOTIDE SEQUENCE [LARGE SCALE GENOMIC DNA]</scope>
    <source>
        <strain evidence="3">HGB1681 (deposited as PTA-6826 in the American Type Culture Collection)</strain>
    </source>
</reference>
<dbReference type="RefSeq" id="WP_086954089.1">
    <property type="nucleotide sequence ID" value="NZ_CAWNQC010000236.1"/>
</dbReference>
<dbReference type="EMBL" id="NIBU01000039">
    <property type="protein sequence ID" value="PHM31310.1"/>
    <property type="molecule type" value="Genomic_DNA"/>
</dbReference>
<protein>
    <submittedName>
        <fullName evidence="1">Rrf2 family transcriptional regulator</fullName>
    </submittedName>
</protein>
<evidence type="ECO:0000313" key="1">
    <source>
        <dbReference type="EMBL" id="PHM31310.1"/>
    </source>
</evidence>
<evidence type="ECO:0000313" key="3">
    <source>
        <dbReference type="Proteomes" id="UP000196435"/>
    </source>
</evidence>
<dbReference type="OrthoDB" id="6446808at2"/>
<dbReference type="EMBL" id="FTLG01000230">
    <property type="protein sequence ID" value="SIP74761.1"/>
    <property type="molecule type" value="Genomic_DNA"/>
</dbReference>